<dbReference type="SUPFAM" id="SSF56672">
    <property type="entry name" value="DNA/RNA polymerases"/>
    <property type="match status" value="1"/>
</dbReference>
<sequence>MNVIKTTCAPADQQHNWDSIDWNKCEQEVRKLQVRLVKAQKEGRYNKVKALQWLLTHSFHAKALAVKRVTSNKGKRTSGVDHVLWSSSEAKYQAVSDLKRRDYTPQPLKRVHIKKSNGKQRPLGIPTMKDRAMQALYLLALEPIAETTADSHSYGFRKERSTADARQMCFTALAKRVSAEWVLEADIKGCFDHISHDWLLTHIPMDRVVLKKWLKSGFIFNKELFLTDEGTPQGGIISPTLANMALDGLQDLLAEKIKRKRVSKTTCINPKVHLVRYADDFIITGKSKDQLETIVLPLVRDFLTERGLTLSEEKTRITHIEDGFDFLGFTIRKYEGKFLIKPSKEKLKKFSEKVAGIIDANKTSKQDSLIRLLNPVITGWANYYKGCNASDTFRKADYLIFQKLWAWALRRHPKKGKYWIANKYFRTIKNQNWRFAVDTAYKGKDDVFVLKKLYDTKIVRYVMIKQDANPFDPEWNAYFKRRETYKMLETFQGKKPVLYIWKRQKGVCPICGEIIGRELPWGTTDYLVNGLIQRTLVHDTCRRRNDQLKLKLS</sequence>
<dbReference type="InterPro" id="IPR043128">
    <property type="entry name" value="Rev_trsase/Diguanyl_cyclase"/>
</dbReference>
<dbReference type="Proteomes" id="UP000218263">
    <property type="component" value="Chromosome"/>
</dbReference>
<feature type="domain" description="Reverse transcriptase" evidence="2">
    <location>
        <begin position="94"/>
        <end position="331"/>
    </location>
</feature>
<reference evidence="3 4" key="1">
    <citation type="submission" date="2015-12" db="EMBL/GenBank/DDBJ databases">
        <title>Genome sequence of Mucilaginibacter gotjawali.</title>
        <authorList>
            <person name="Lee J.S."/>
            <person name="Lee K.C."/>
            <person name="Kim K.K."/>
            <person name="Lee B.W."/>
        </authorList>
    </citation>
    <scope>NUCLEOTIDE SEQUENCE [LARGE SCALE GENOMIC DNA]</scope>
    <source>
        <strain evidence="3 4">SA3-7</strain>
    </source>
</reference>
<evidence type="ECO:0000256" key="1">
    <source>
        <dbReference type="ARBA" id="ARBA00034120"/>
    </source>
</evidence>
<dbReference type="Pfam" id="PF13655">
    <property type="entry name" value="RVT_N"/>
    <property type="match status" value="1"/>
</dbReference>
<dbReference type="Gene3D" id="3.30.70.270">
    <property type="match status" value="1"/>
</dbReference>
<dbReference type="InterPro" id="IPR000477">
    <property type="entry name" value="RT_dom"/>
</dbReference>
<gene>
    <name evidence="3" type="primary">ltrA_3</name>
    <name evidence="3" type="ORF">MgSA37_03825</name>
</gene>
<dbReference type="Pfam" id="PF00078">
    <property type="entry name" value="RVT_1"/>
    <property type="match status" value="1"/>
</dbReference>
<dbReference type="PANTHER" id="PTHR34047:SF10">
    <property type="entry name" value="GROUP II INTRON-ASSOCIATED OPEN READING FRAME"/>
    <property type="match status" value="1"/>
</dbReference>
<evidence type="ECO:0000313" key="4">
    <source>
        <dbReference type="Proteomes" id="UP000218263"/>
    </source>
</evidence>
<accession>A0A0X8X4Q9</accession>
<evidence type="ECO:0000313" key="3">
    <source>
        <dbReference type="EMBL" id="BAU55634.1"/>
    </source>
</evidence>
<dbReference type="EMBL" id="AP017313">
    <property type="protein sequence ID" value="BAU55634.1"/>
    <property type="molecule type" value="Genomic_DNA"/>
</dbReference>
<keyword evidence="4" id="KW-1185">Reference proteome</keyword>
<dbReference type="CDD" id="cd01651">
    <property type="entry name" value="RT_G2_intron"/>
    <property type="match status" value="1"/>
</dbReference>
<organism evidence="3 4">
    <name type="scientific">Mucilaginibacter gotjawali</name>
    <dbReference type="NCBI Taxonomy" id="1550579"/>
    <lineage>
        <taxon>Bacteria</taxon>
        <taxon>Pseudomonadati</taxon>
        <taxon>Bacteroidota</taxon>
        <taxon>Sphingobacteriia</taxon>
        <taxon>Sphingobacteriales</taxon>
        <taxon>Sphingobacteriaceae</taxon>
        <taxon>Mucilaginibacter</taxon>
    </lineage>
</organism>
<dbReference type="AlphaFoldDB" id="A0A0X8X4Q9"/>
<proteinExistence type="inferred from homology"/>
<dbReference type="InterPro" id="IPR013597">
    <property type="entry name" value="Mat_intron_G2"/>
</dbReference>
<dbReference type="PROSITE" id="PS50878">
    <property type="entry name" value="RT_POL"/>
    <property type="match status" value="1"/>
</dbReference>
<dbReference type="InterPro" id="IPR025960">
    <property type="entry name" value="RVT_N"/>
</dbReference>
<dbReference type="Pfam" id="PF08388">
    <property type="entry name" value="GIIM"/>
    <property type="match status" value="1"/>
</dbReference>
<dbReference type="NCBIfam" id="TIGR04416">
    <property type="entry name" value="group_II_RT_mat"/>
    <property type="match status" value="1"/>
</dbReference>
<comment type="similarity">
    <text evidence="1">Belongs to the bacterial reverse transcriptase family.</text>
</comment>
<dbReference type="InterPro" id="IPR043502">
    <property type="entry name" value="DNA/RNA_pol_sf"/>
</dbReference>
<dbReference type="InterPro" id="IPR030931">
    <property type="entry name" value="Group_II_RT_mat"/>
</dbReference>
<protein>
    <submittedName>
        <fullName evidence="3">Group II intron-encoded protein LtrA</fullName>
    </submittedName>
</protein>
<dbReference type="PANTHER" id="PTHR34047">
    <property type="entry name" value="NUCLEAR INTRON MATURASE 1, MITOCHONDRIAL-RELATED"/>
    <property type="match status" value="1"/>
</dbReference>
<dbReference type="RefSeq" id="WP_096354025.1">
    <property type="nucleotide sequence ID" value="NZ_AP017313.1"/>
</dbReference>
<dbReference type="OrthoDB" id="9780724at2"/>
<name>A0A0X8X4Q9_9SPHI</name>
<evidence type="ECO:0000259" key="2">
    <source>
        <dbReference type="PROSITE" id="PS50878"/>
    </source>
</evidence>
<dbReference type="InterPro" id="IPR051083">
    <property type="entry name" value="GrpII_Intron_Splice-Mob/Def"/>
</dbReference>
<dbReference type="KEGG" id="mgot:MgSA37_03825"/>